<evidence type="ECO:0000313" key="2">
    <source>
        <dbReference type="EMBL" id="CPV43034.1"/>
    </source>
</evidence>
<dbReference type="InterPro" id="IPR018929">
    <property type="entry name" value="DUF2510"/>
</dbReference>
<evidence type="ECO:0000259" key="1">
    <source>
        <dbReference type="Pfam" id="PF10708"/>
    </source>
</evidence>
<evidence type="ECO:0000313" key="3">
    <source>
        <dbReference type="Proteomes" id="UP000045782"/>
    </source>
</evidence>
<name>A0A0U0ZK12_9MYCO</name>
<dbReference type="Pfam" id="PF10708">
    <property type="entry name" value="DUF2510"/>
    <property type="match status" value="1"/>
</dbReference>
<sequence length="132" mass="14015">MASPGWYPDPSDPVKQIYWDGTTWSAPVLPAQSDADKAGNSKKTAVAIGVCVLVVIGLVMSMQSVSLLSGSGPIWIGVGFVAAGTAVALFLGAKRWVLIVAAVCLALSLLNAFYMEKQLSDKRNEISRIFNE</sequence>
<protein>
    <submittedName>
        <fullName evidence="2">Protein of uncharacterized function (DUF2510)</fullName>
    </submittedName>
</protein>
<dbReference type="EMBL" id="CSWP01000002">
    <property type="protein sequence ID" value="CPV43034.1"/>
    <property type="molecule type" value="Genomic_DNA"/>
</dbReference>
<dbReference type="Proteomes" id="UP000045782">
    <property type="component" value="Unassembled WGS sequence"/>
</dbReference>
<reference evidence="2 3" key="1">
    <citation type="submission" date="2015-03" db="EMBL/GenBank/DDBJ databases">
        <authorList>
            <person name="Murphy D."/>
        </authorList>
    </citation>
    <scope>NUCLEOTIDE SEQUENCE [LARGE SCALE GENOMIC DNA]</scope>
    <source>
        <strain evidence="2 3">PAP088</strain>
    </source>
</reference>
<organism evidence="2 3">
    <name type="scientific">Mycobacteroides abscessus</name>
    <dbReference type="NCBI Taxonomy" id="36809"/>
    <lineage>
        <taxon>Bacteria</taxon>
        <taxon>Bacillati</taxon>
        <taxon>Actinomycetota</taxon>
        <taxon>Actinomycetes</taxon>
        <taxon>Mycobacteriales</taxon>
        <taxon>Mycobacteriaceae</taxon>
        <taxon>Mycobacteroides</taxon>
    </lineage>
</organism>
<dbReference type="RefSeq" id="WP_032702856.1">
    <property type="nucleotide sequence ID" value="NZ_CSTW01000004.1"/>
</dbReference>
<gene>
    <name evidence="2" type="ORF">ERS075579_01451</name>
</gene>
<accession>A0A0U0ZK12</accession>
<feature type="domain" description="DUF2510" evidence="1">
    <location>
        <begin position="4"/>
        <end position="35"/>
    </location>
</feature>
<proteinExistence type="predicted"/>
<dbReference type="AlphaFoldDB" id="A0A0U0ZK12"/>